<reference evidence="7 8" key="1">
    <citation type="journal article" date="2023" name="Ecotoxicol. Environ. Saf.">
        <title>Mercury remediation potential of mercury-resistant strain Rheinheimera metallidurans sp. nov. isolated from a municipal waste dumping site.</title>
        <authorList>
            <person name="Yadav V."/>
            <person name="Manjhi A."/>
            <person name="Vadakedath N."/>
        </authorList>
    </citation>
    <scope>NUCLEOTIDE SEQUENCE [LARGE SCALE GENOMIC DNA]</scope>
    <source>
        <strain evidence="7 8">E-49</strain>
    </source>
</reference>
<keyword evidence="7" id="KW-0282">Flagellum</keyword>
<comment type="subcellular location">
    <subcellularLocation>
        <location evidence="1 6">Cytoplasm</location>
        <location evidence="1 6">Cytosol</location>
    </subcellularLocation>
</comment>
<dbReference type="NCBIfam" id="TIGR00208">
    <property type="entry name" value="fliS"/>
    <property type="match status" value="1"/>
</dbReference>
<dbReference type="InterPro" id="IPR036584">
    <property type="entry name" value="FliS_sf"/>
</dbReference>
<protein>
    <recommendedName>
        <fullName evidence="6">Flagellar secretion chaperone FliS</fullName>
    </recommendedName>
</protein>
<sequence>MSGAKLKFYQKEATKTRLADASPYQIIKMLMAGVMDNLALAKGALQRKDYEQKAICLSKASAILESLRSCLDETVAPELAANLYALYSYMIERLIDASVEKDTTTAIDEVSNLFREIKSAWDEIPLSAQQDAEAQRTVAHANVG</sequence>
<dbReference type="PANTHER" id="PTHR34773">
    <property type="entry name" value="FLAGELLAR SECRETION CHAPERONE FLIS"/>
    <property type="match status" value="1"/>
</dbReference>
<dbReference type="RefSeq" id="WP_335734343.1">
    <property type="nucleotide sequence ID" value="NZ_JALAAR010000001.1"/>
</dbReference>
<dbReference type="PANTHER" id="PTHR34773:SF1">
    <property type="entry name" value="FLAGELLAR SECRETION CHAPERONE FLIS"/>
    <property type="match status" value="1"/>
</dbReference>
<keyword evidence="3 6" id="KW-0963">Cytoplasm</keyword>
<keyword evidence="5" id="KW-0143">Chaperone</keyword>
<evidence type="ECO:0000313" key="8">
    <source>
        <dbReference type="Proteomes" id="UP001375382"/>
    </source>
</evidence>
<comment type="caution">
    <text evidence="7">The sequence shown here is derived from an EMBL/GenBank/DDBJ whole genome shotgun (WGS) entry which is preliminary data.</text>
</comment>
<organism evidence="7 8">
    <name type="scientific">Rheinheimera muenzenbergensis</name>
    <dbReference type="NCBI Taxonomy" id="1193628"/>
    <lineage>
        <taxon>Bacteria</taxon>
        <taxon>Pseudomonadati</taxon>
        <taxon>Pseudomonadota</taxon>
        <taxon>Gammaproteobacteria</taxon>
        <taxon>Chromatiales</taxon>
        <taxon>Chromatiaceae</taxon>
        <taxon>Rheinheimera</taxon>
    </lineage>
</organism>
<evidence type="ECO:0000256" key="3">
    <source>
        <dbReference type="ARBA" id="ARBA00022490"/>
    </source>
</evidence>
<dbReference type="Pfam" id="PF02561">
    <property type="entry name" value="FliS"/>
    <property type="match status" value="1"/>
</dbReference>
<dbReference type="InterPro" id="IPR003713">
    <property type="entry name" value="FliS"/>
</dbReference>
<evidence type="ECO:0000256" key="2">
    <source>
        <dbReference type="ARBA" id="ARBA00008787"/>
    </source>
</evidence>
<dbReference type="Gene3D" id="1.20.120.340">
    <property type="entry name" value="Flagellar protein FliS"/>
    <property type="match status" value="1"/>
</dbReference>
<comment type="similarity">
    <text evidence="2 6">Belongs to the FliS family.</text>
</comment>
<name>A0ABU8C205_9GAMM</name>
<evidence type="ECO:0000256" key="5">
    <source>
        <dbReference type="ARBA" id="ARBA00023186"/>
    </source>
</evidence>
<accession>A0ABU8C205</accession>
<dbReference type="EMBL" id="JALAAR010000001">
    <property type="protein sequence ID" value="MEH8015927.1"/>
    <property type="molecule type" value="Genomic_DNA"/>
</dbReference>
<dbReference type="Proteomes" id="UP001375382">
    <property type="component" value="Unassembled WGS sequence"/>
</dbReference>
<evidence type="ECO:0000256" key="1">
    <source>
        <dbReference type="ARBA" id="ARBA00004514"/>
    </source>
</evidence>
<gene>
    <name evidence="7" type="primary">fliS</name>
    <name evidence="7" type="ORF">MN202_01660</name>
</gene>
<keyword evidence="7" id="KW-0966">Cell projection</keyword>
<dbReference type="CDD" id="cd16098">
    <property type="entry name" value="FliS"/>
    <property type="match status" value="1"/>
</dbReference>
<dbReference type="SUPFAM" id="SSF101116">
    <property type="entry name" value="Flagellar export chaperone FliS"/>
    <property type="match status" value="1"/>
</dbReference>
<keyword evidence="8" id="KW-1185">Reference proteome</keyword>
<evidence type="ECO:0000256" key="6">
    <source>
        <dbReference type="PIRNR" id="PIRNR039090"/>
    </source>
</evidence>
<evidence type="ECO:0000256" key="4">
    <source>
        <dbReference type="ARBA" id="ARBA00022795"/>
    </source>
</evidence>
<keyword evidence="4 6" id="KW-1005">Bacterial flagellum biogenesis</keyword>
<evidence type="ECO:0000313" key="7">
    <source>
        <dbReference type="EMBL" id="MEH8015927.1"/>
    </source>
</evidence>
<keyword evidence="7" id="KW-0969">Cilium</keyword>
<proteinExistence type="inferred from homology"/>
<dbReference type="PIRSF" id="PIRSF039090">
    <property type="entry name" value="Flis"/>
    <property type="match status" value="1"/>
</dbReference>